<evidence type="ECO:0000313" key="2">
    <source>
        <dbReference type="Proteomes" id="UP000540698"/>
    </source>
</evidence>
<organism evidence="1 2">
    <name type="scientific">Nocardia gamkensis</name>
    <dbReference type="NCBI Taxonomy" id="352869"/>
    <lineage>
        <taxon>Bacteria</taxon>
        <taxon>Bacillati</taxon>
        <taxon>Actinomycetota</taxon>
        <taxon>Actinomycetes</taxon>
        <taxon>Mycobacteriales</taxon>
        <taxon>Nocardiaceae</taxon>
        <taxon>Nocardia</taxon>
    </lineage>
</organism>
<evidence type="ECO:0000313" key="1">
    <source>
        <dbReference type="EMBL" id="NKY28449.1"/>
    </source>
</evidence>
<name>A0A7X6R4G8_9NOCA</name>
<keyword evidence="2" id="KW-1185">Reference proteome</keyword>
<protein>
    <recommendedName>
        <fullName evidence="3">Apea-like HEPN domain-containing protein</fullName>
    </recommendedName>
</protein>
<sequence length="534" mass="59546">MFNEDGVGKVIALRIASLVDTASAWNNYLWQVGTLRAMSDCMALADSNTTEARVQYVINSARRIIKNDPVLLGRRRGQALDSMPKKADQFRSGTHSYFLLKHEIDLLESEYFSLWQRFIASIDEREDPTSTKLDLNLISCYIAGHLRWCGFSDKWILKHCNYHIKHRPEDSTLEEMLTSAAHVAQNGPGEYTFLAPLSTNGKCDVDSEPPWLSKNDFESKFAEYMPSEEMPNNAGGLIFQASAIEKYRATELFAKFLQDALARGRLIDAKLELKSDCGAWIHPGSNALNLPDLTSTTFTPLESLAMGGDRWNLRRLRPEIEAGLDLLSNIGAVSMRSACVTTWAMVETIFADTSDFGSLADISDRPADLLTCMYVTNLFDKLASSHIMLGDDELAAELNEADTYRRVELTVDSLLAGRVLCVDAEHGPILLQQARNLAVETGRFNVIRAEFSESIRRLYGSRNEIVHAGVIEPYGMGENLRVSARLLAAVLDEALRHSQVSREPVALVAAKCRWLLNRVEIGADIAGLTTFREN</sequence>
<evidence type="ECO:0008006" key="3">
    <source>
        <dbReference type="Google" id="ProtNLM"/>
    </source>
</evidence>
<dbReference type="Proteomes" id="UP000540698">
    <property type="component" value="Unassembled WGS sequence"/>
</dbReference>
<reference evidence="1 2" key="1">
    <citation type="submission" date="2020-04" db="EMBL/GenBank/DDBJ databases">
        <title>MicrobeNet Type strains.</title>
        <authorList>
            <person name="Nicholson A.C."/>
        </authorList>
    </citation>
    <scope>NUCLEOTIDE SEQUENCE [LARGE SCALE GENOMIC DNA]</scope>
    <source>
        <strain evidence="1 2">DSM 44956</strain>
    </source>
</reference>
<comment type="caution">
    <text evidence="1">The sequence shown here is derived from an EMBL/GenBank/DDBJ whole genome shotgun (WGS) entry which is preliminary data.</text>
</comment>
<proteinExistence type="predicted"/>
<dbReference type="RefSeq" id="WP_157114165.1">
    <property type="nucleotide sequence ID" value="NZ_JAAXOS010000009.1"/>
</dbReference>
<dbReference type="EMBL" id="JAAXOS010000009">
    <property type="protein sequence ID" value="NKY28449.1"/>
    <property type="molecule type" value="Genomic_DNA"/>
</dbReference>
<gene>
    <name evidence="1" type="ORF">HGB38_19795</name>
</gene>
<dbReference type="AlphaFoldDB" id="A0A7X6R4G8"/>
<accession>A0A7X6R4G8</accession>